<reference evidence="2 3" key="1">
    <citation type="journal article" date="2011" name="J. Bacteriol.">
        <title>Complete genome sequence of seawater bacterium Glaciecola nitratireducens FR1064T.</title>
        <authorList>
            <person name="Bian F."/>
            <person name="Qin Q.L."/>
            <person name="Xie B.B."/>
            <person name="Shu Y.L."/>
            <person name="Zhang X.Y."/>
            <person name="Yu Y."/>
            <person name="Chen B."/>
            <person name="Chen X.L."/>
            <person name="Zhou B.C."/>
            <person name="Zhang Y.Z."/>
        </authorList>
    </citation>
    <scope>NUCLEOTIDE SEQUENCE [LARGE SCALE GENOMIC DNA]</scope>
    <source>
        <strain evidence="3">JCM 12485 / KCTC 12276 / FR1064</strain>
    </source>
</reference>
<evidence type="ECO:0000313" key="2">
    <source>
        <dbReference type="EMBL" id="AEP30925.1"/>
    </source>
</evidence>
<dbReference type="Proteomes" id="UP000009282">
    <property type="component" value="Chromosome"/>
</dbReference>
<evidence type="ECO:0000313" key="3">
    <source>
        <dbReference type="Proteomes" id="UP000009282"/>
    </source>
</evidence>
<evidence type="ECO:0000256" key="1">
    <source>
        <dbReference type="SAM" id="MobiDB-lite"/>
    </source>
</evidence>
<dbReference type="EMBL" id="CP003060">
    <property type="protein sequence ID" value="AEP30925.1"/>
    <property type="molecule type" value="Genomic_DNA"/>
</dbReference>
<dbReference type="STRING" id="1085623.GNIT_2828"/>
<dbReference type="AlphaFoldDB" id="G4QMH3"/>
<gene>
    <name evidence="2" type="ordered locus">GNIT_2828</name>
</gene>
<feature type="compositionally biased region" description="Gly residues" evidence="1">
    <location>
        <begin position="1"/>
        <end position="10"/>
    </location>
</feature>
<feature type="compositionally biased region" description="Polar residues" evidence="1">
    <location>
        <begin position="13"/>
        <end position="37"/>
    </location>
</feature>
<proteinExistence type="predicted"/>
<feature type="region of interest" description="Disordered" evidence="1">
    <location>
        <begin position="1"/>
        <end position="37"/>
    </location>
</feature>
<accession>G4QMH3</accession>
<dbReference type="HOGENOM" id="CLU_3344138_0_0_6"/>
<keyword evidence="3" id="KW-1185">Reference proteome</keyword>
<organism evidence="2 3">
    <name type="scientific">Glaciecola nitratireducens (strain JCM 12485 / KCTC 12276 / FR1064)</name>
    <dbReference type="NCBI Taxonomy" id="1085623"/>
    <lineage>
        <taxon>Bacteria</taxon>
        <taxon>Pseudomonadati</taxon>
        <taxon>Pseudomonadota</taxon>
        <taxon>Gammaproteobacteria</taxon>
        <taxon>Alteromonadales</taxon>
        <taxon>Alteromonadaceae</taxon>
        <taxon>Brumicola</taxon>
    </lineage>
</organism>
<dbReference type="KEGG" id="gni:GNIT_2828"/>
<protein>
    <submittedName>
        <fullName evidence="2">Uncharacterized protein</fullName>
    </submittedName>
</protein>
<name>G4QMH3_GLANF</name>
<sequence>MRHVGEGGGFAQATKTRTNIKSKSLNPEFSISSINKP</sequence>